<reference evidence="1 2" key="1">
    <citation type="submission" date="2010-12" db="EMBL/GenBank/DDBJ databases">
        <title>Complete sequence of Desulfurispirillum indicum S5.</title>
        <authorList>
            <consortium name="US DOE Joint Genome Institute"/>
            <person name="Lucas S."/>
            <person name="Copeland A."/>
            <person name="Lapidus A."/>
            <person name="Cheng J.-F."/>
            <person name="Goodwin L."/>
            <person name="Pitluck S."/>
            <person name="Chertkov O."/>
            <person name="Held B."/>
            <person name="Detter J.C."/>
            <person name="Han C."/>
            <person name="Tapia R."/>
            <person name="Land M."/>
            <person name="Hauser L."/>
            <person name="Kyrpides N."/>
            <person name="Ivanova N."/>
            <person name="Mikhailova N."/>
            <person name="Haggblom M."/>
            <person name="Rauschenbach I."/>
            <person name="Bini E."/>
            <person name="Woyke T."/>
        </authorList>
    </citation>
    <scope>NUCLEOTIDE SEQUENCE [LARGE SCALE GENOMIC DNA]</scope>
    <source>
        <strain evidence="2">ATCC BAA-1389 / DSM 22839 / S5</strain>
    </source>
</reference>
<dbReference type="OrthoDB" id="9784571at2"/>
<dbReference type="STRING" id="653733.Selin_2396"/>
<protein>
    <submittedName>
        <fullName evidence="1">Iron-sulfur cluster-binding protein</fullName>
    </submittedName>
</protein>
<dbReference type="eggNOG" id="COG1600">
    <property type="taxonomic scope" value="Bacteria"/>
</dbReference>
<dbReference type="RefSeq" id="WP_013506982.1">
    <property type="nucleotide sequence ID" value="NC_014836.1"/>
</dbReference>
<accession>E6W4N8</accession>
<organism evidence="1 2">
    <name type="scientific">Desulfurispirillum indicum (strain ATCC BAA-1389 / DSM 22839 / S5)</name>
    <dbReference type="NCBI Taxonomy" id="653733"/>
    <lineage>
        <taxon>Bacteria</taxon>
        <taxon>Pseudomonadati</taxon>
        <taxon>Chrysiogenota</taxon>
        <taxon>Chrysiogenia</taxon>
        <taxon>Chrysiogenales</taxon>
        <taxon>Chrysiogenaceae</taxon>
        <taxon>Desulfurispirillum</taxon>
    </lineage>
</organism>
<dbReference type="EMBL" id="CP002432">
    <property type="protein sequence ID" value="ADU67111.1"/>
    <property type="molecule type" value="Genomic_DNA"/>
</dbReference>
<sequence>MLGSIESFVSDFVLRHPLNRLPGGGSGAMFDAPLVGCAAADDELFDQYKQIIGFFHLTPRELVAAQQESWQPRAVISWILPSTEAVRTANAQEATFPAYLWSHMRSRGEDINMELRRALADFLREQGGQALVPQLSPAWQKFEDTPVGIASSWSERHAAYAAGLGTFSISDGLISARGIAHRCGSVVTSLEVEVTPRPYSFHGEYCLYMRNGTCLACAGRCPVHAIGPAGHEKDICNGYVYGTTQQALEGRYDLPQIGCGLCQTGVPCSGRIP</sequence>
<dbReference type="KEGG" id="din:Selin_2396"/>
<evidence type="ECO:0000313" key="2">
    <source>
        <dbReference type="Proteomes" id="UP000002572"/>
    </source>
</evidence>
<dbReference type="AlphaFoldDB" id="E6W4N8"/>
<name>E6W4N8_DESIS</name>
<dbReference type="InParanoid" id="E6W4N8"/>
<keyword evidence="2" id="KW-1185">Reference proteome</keyword>
<dbReference type="PANTHER" id="PTHR42827">
    <property type="entry name" value="IRON-SULFUR CLUSTER-BINDING PROTEIN-RELATED"/>
    <property type="match status" value="1"/>
</dbReference>
<dbReference type="Proteomes" id="UP000002572">
    <property type="component" value="Chromosome"/>
</dbReference>
<evidence type="ECO:0000313" key="1">
    <source>
        <dbReference type="EMBL" id="ADU67111.1"/>
    </source>
</evidence>
<dbReference type="HOGENOM" id="CLU_061526_0_0_0"/>
<proteinExistence type="predicted"/>
<gene>
    <name evidence="1" type="ordered locus">Selin_2396</name>
</gene>
<dbReference type="PANTHER" id="PTHR42827:SF1">
    <property type="entry name" value="IRON-SULFUR CLUSTER-BINDING PROTEIN"/>
    <property type="match status" value="1"/>
</dbReference>